<reference evidence="1 2" key="1">
    <citation type="submission" date="2016-10" db="EMBL/GenBank/DDBJ databases">
        <authorList>
            <person name="de Groot N.N."/>
        </authorList>
    </citation>
    <scope>NUCLEOTIDE SEQUENCE [LARGE SCALE GENOMIC DNA]</scope>
    <source>
        <strain evidence="1 2">CGMCC 1.12333</strain>
    </source>
</reference>
<evidence type="ECO:0000313" key="2">
    <source>
        <dbReference type="Proteomes" id="UP000199138"/>
    </source>
</evidence>
<evidence type="ECO:0000313" key="1">
    <source>
        <dbReference type="EMBL" id="SFU29028.1"/>
    </source>
</evidence>
<proteinExistence type="predicted"/>
<dbReference type="STRING" id="1224947.SAMN05216480_101432"/>
<sequence length="793" mass="92174">MNRKNSNLPFKILVSFDKLFQSYEALLNSENKYVRERAERIMDIANKYPILRDGFDDVTLLDTYKDPIDAILRDLFTPTLSSNEIKVATTPLQDKVFYTSERFDKIIEQAGETFHLEIKTLMDDEKFMFACCAILKTVYGVELDKGRPSYYDIPDAKGIMRHYRLAYNGDFIDIQPTEKARELTKEDITELLDNFGNIEVWKHYFPDESYVCKGFVISNIFDVTLDSSISELKTNLLAVDKNNKLFLHNFTEIFKSMFGIPDIQLGFSIFNKEDQAFEKIPYDGVFSFLMCSESNLDCRAALCDEAYDDILVNNKYFTVSDITSVYKSSPKSEPYKSFYEAGMRSSILAPISNGKELLGLLELGSPRPYELNSIVANRLDDVIPYLVVTIMRSKAEEKNRIEAIIQQECTSIHSSVFWKFEKEAKRFLKESMANKQATFREVVFENVHPLYGQIDVRDSSAARNQTTKKDLLIQLNLISDVFDKVAKEASLPIYDEIKFRIKSYLNQVKTEYQNNSEQLILDFLQDEINPVLNHLKKEDDQMKELVNKYYESLNENGIVYKYRKDYDNAIGIINKTMAGIIDEKQEEAQKMFPHYFERYKTDGVEHTMYIGSSIAKDRQFSELYLGNLRLWQLQVMCEMENEFYQLLPDLPFKLKAASLILVHNATLSIRFRMDEHKFDVDGTYNARYEIIKKRLDKAFIANTKERVTQEGKIAIVYASKKEEQEYLRYIKLLQVQKYISDNVEMIELEALQGVSGLKAIRVEVLYTSKDHMNEYFTLDKLPALKAAKLKVES</sequence>
<evidence type="ECO:0008006" key="3">
    <source>
        <dbReference type="Google" id="ProtNLM"/>
    </source>
</evidence>
<dbReference type="OrthoDB" id="627374at2"/>
<dbReference type="Proteomes" id="UP000199138">
    <property type="component" value="Unassembled WGS sequence"/>
</dbReference>
<dbReference type="AlphaFoldDB" id="A0A1I7EYL1"/>
<dbReference type="EMBL" id="FPBK01000001">
    <property type="protein sequence ID" value="SFU29028.1"/>
    <property type="molecule type" value="Genomic_DNA"/>
</dbReference>
<accession>A0A1I7EYL1</accession>
<keyword evidence="2" id="KW-1185">Reference proteome</keyword>
<gene>
    <name evidence="1" type="ORF">SAMN05216480_101432</name>
</gene>
<protein>
    <recommendedName>
        <fullName evidence="3">GAF domain-containing protein</fullName>
    </recommendedName>
</protein>
<dbReference type="RefSeq" id="WP_093022373.1">
    <property type="nucleotide sequence ID" value="NZ_FPBK01000001.1"/>
</dbReference>
<name>A0A1I7EYL1_9FLAO</name>
<organism evidence="1 2">
    <name type="scientific">Pustulibacterium marinum</name>
    <dbReference type="NCBI Taxonomy" id="1224947"/>
    <lineage>
        <taxon>Bacteria</taxon>
        <taxon>Pseudomonadati</taxon>
        <taxon>Bacteroidota</taxon>
        <taxon>Flavobacteriia</taxon>
        <taxon>Flavobacteriales</taxon>
        <taxon>Flavobacteriaceae</taxon>
        <taxon>Pustulibacterium</taxon>
    </lineage>
</organism>